<dbReference type="PANTHER" id="PTHR10605">
    <property type="entry name" value="HEPARAN SULFATE SULFOTRANSFERASE"/>
    <property type="match status" value="1"/>
</dbReference>
<gene>
    <name evidence="2" type="ORF">DRW48_08055</name>
</gene>
<dbReference type="Gene3D" id="3.40.50.300">
    <property type="entry name" value="P-loop containing nucleotide triphosphate hydrolases"/>
    <property type="match status" value="1"/>
</dbReference>
<dbReference type="OrthoDB" id="981508at2"/>
<evidence type="ECO:0000256" key="1">
    <source>
        <dbReference type="ARBA" id="ARBA00022679"/>
    </source>
</evidence>
<dbReference type="KEGG" id="pars:DRW48_08055"/>
<reference evidence="3" key="1">
    <citation type="submission" date="2018-07" db="EMBL/GenBank/DDBJ databases">
        <title>Genome sequencing of Paracoccus sp. SC2-6.</title>
        <authorList>
            <person name="Heo J."/>
            <person name="Kim S.-J."/>
            <person name="Kwon S.-W."/>
        </authorList>
    </citation>
    <scope>NUCLEOTIDE SEQUENCE [LARGE SCALE GENOMIC DNA]</scope>
    <source>
        <strain evidence="3">SC2-6</strain>
    </source>
</reference>
<accession>A0A344PJU4</accession>
<sequence length="285" mass="33200">MAWDNNGKGRDPLIVGIGAQKAGTSWLSQMLGQHPQVWATPFKETHFFNHRFIPEHRQWIDWHFRKKPEEIRARYLRRGEIIPPAMEGYITSVSTSPDIYSDKWYRGIFHPAPEGTLPLDVTPEFSTLPEEGVAFAAQMLPETRFVYLIRDPADRAASQLRMNLARERRTPENLDAWMKEVANPVLANRGDYAAYLPRWRKHFGHRLLVLPYGRIKHDPRGLLAEVERHCGLIQWDYANPKVRVFEGPKDIEVPPEAMAALRDRLRPQYDFLSDEFGPYFLDDIR</sequence>
<keyword evidence="1 2" id="KW-0808">Transferase</keyword>
<dbReference type="InterPro" id="IPR027417">
    <property type="entry name" value="P-loop_NTPase"/>
</dbReference>
<name>A0A344PJU4_9RHOB</name>
<dbReference type="InterPro" id="IPR037359">
    <property type="entry name" value="NST/OST"/>
</dbReference>
<dbReference type="GO" id="GO:0008146">
    <property type="term" value="F:sulfotransferase activity"/>
    <property type="evidence" value="ECO:0007669"/>
    <property type="project" value="InterPro"/>
</dbReference>
<evidence type="ECO:0000313" key="3">
    <source>
        <dbReference type="Proteomes" id="UP000252023"/>
    </source>
</evidence>
<keyword evidence="3" id="KW-1185">Reference proteome</keyword>
<dbReference type="Proteomes" id="UP000252023">
    <property type="component" value="Chromosome"/>
</dbReference>
<evidence type="ECO:0000313" key="2">
    <source>
        <dbReference type="EMBL" id="AXC49649.1"/>
    </source>
</evidence>
<dbReference type="EMBL" id="CP030918">
    <property type="protein sequence ID" value="AXC49649.1"/>
    <property type="molecule type" value="Genomic_DNA"/>
</dbReference>
<proteinExistence type="predicted"/>
<dbReference type="Pfam" id="PF13469">
    <property type="entry name" value="Sulfotransfer_3"/>
    <property type="match status" value="1"/>
</dbReference>
<dbReference type="PANTHER" id="PTHR10605:SF56">
    <property type="entry name" value="BIFUNCTIONAL HEPARAN SULFATE N-DEACETYLASE_N-SULFOTRANSFERASE"/>
    <property type="match status" value="1"/>
</dbReference>
<dbReference type="AlphaFoldDB" id="A0A344PJU4"/>
<dbReference type="SUPFAM" id="SSF52540">
    <property type="entry name" value="P-loop containing nucleoside triphosphate hydrolases"/>
    <property type="match status" value="1"/>
</dbReference>
<protein>
    <submittedName>
        <fullName evidence="2">Sulfotransferase</fullName>
    </submittedName>
</protein>
<organism evidence="2 3">
    <name type="scientific">Paracoccus suum</name>
    <dbReference type="NCBI Taxonomy" id="2259340"/>
    <lineage>
        <taxon>Bacteria</taxon>
        <taxon>Pseudomonadati</taxon>
        <taxon>Pseudomonadota</taxon>
        <taxon>Alphaproteobacteria</taxon>
        <taxon>Rhodobacterales</taxon>
        <taxon>Paracoccaceae</taxon>
        <taxon>Paracoccus</taxon>
    </lineage>
</organism>